<proteinExistence type="predicted"/>
<comment type="subcellular location">
    <subcellularLocation>
        <location evidence="1">Membrane</location>
        <topology evidence="1">Multi-pass membrane protein</topology>
    </subcellularLocation>
</comment>
<evidence type="ECO:0000256" key="3">
    <source>
        <dbReference type="ARBA" id="ARBA00022989"/>
    </source>
</evidence>
<accession>A0A914Y9B6</accession>
<dbReference type="PANTHER" id="PTHR11827">
    <property type="entry name" value="SOLUTE CARRIER FAMILY 12, CATION COTRANSPORTERS"/>
    <property type="match status" value="1"/>
</dbReference>
<keyword evidence="6" id="KW-1185">Reference proteome</keyword>
<name>A0A914Y9B6_9BILA</name>
<dbReference type="Pfam" id="PF03522">
    <property type="entry name" value="SLC12"/>
    <property type="match status" value="1"/>
</dbReference>
<evidence type="ECO:0000256" key="2">
    <source>
        <dbReference type="ARBA" id="ARBA00022692"/>
    </source>
</evidence>
<dbReference type="PANTHER" id="PTHR11827:SF103">
    <property type="entry name" value="SODIUM CHLORIDE COTRANSPORTER 69, ISOFORM E"/>
    <property type="match status" value="1"/>
</dbReference>
<feature type="domain" description="SLC12A transporter C-terminal" evidence="5">
    <location>
        <begin position="73"/>
        <end position="247"/>
    </location>
</feature>
<protein>
    <submittedName>
        <fullName evidence="7">SLC12A transporter C-terminal domain-containing protein</fullName>
    </submittedName>
</protein>
<dbReference type="GO" id="GO:0055075">
    <property type="term" value="P:potassium ion homeostasis"/>
    <property type="evidence" value="ECO:0007669"/>
    <property type="project" value="TreeGrafter"/>
</dbReference>
<dbReference type="InterPro" id="IPR004842">
    <property type="entry name" value="SLC12A_fam"/>
</dbReference>
<dbReference type="WBParaSite" id="PSU_v2.g16031.t1">
    <property type="protein sequence ID" value="PSU_v2.g16031.t1"/>
    <property type="gene ID" value="PSU_v2.g16031"/>
</dbReference>
<dbReference type="GO" id="GO:0016020">
    <property type="term" value="C:membrane"/>
    <property type="evidence" value="ECO:0007669"/>
    <property type="project" value="UniProtKB-SubCell"/>
</dbReference>
<evidence type="ECO:0000313" key="7">
    <source>
        <dbReference type="WBParaSite" id="PSU_v2.g16031.t1"/>
    </source>
</evidence>
<organism evidence="6 7">
    <name type="scientific">Panagrolaimus superbus</name>
    <dbReference type="NCBI Taxonomy" id="310955"/>
    <lineage>
        <taxon>Eukaryota</taxon>
        <taxon>Metazoa</taxon>
        <taxon>Ecdysozoa</taxon>
        <taxon>Nematoda</taxon>
        <taxon>Chromadorea</taxon>
        <taxon>Rhabditida</taxon>
        <taxon>Tylenchina</taxon>
        <taxon>Panagrolaimomorpha</taxon>
        <taxon>Panagrolaimoidea</taxon>
        <taxon>Panagrolaimidae</taxon>
        <taxon>Panagrolaimus</taxon>
    </lineage>
</organism>
<dbReference type="AlphaFoldDB" id="A0A914Y9B6"/>
<sequence>MFSSKPETNNAEPKIKKSFPFLKHSLTTHSFTGHSLNGSLHLNNRPSEPQTPDPATITSNIGIDSKVNFTFESVGKNSEVDEERELKLLEIQQNLAFELNKFHRNIKKGRIDVWWLYDDGGLTLLIPHLLRLPKSYLEGAQLRIFTLASSQAMIEADEENIIAMLTKFRIEFTNVKVIRDITRKPHRATIRQFEEIIKPWKANPEEENRPGFITEEELAAQKCRTARQLRTQELLQQHSYDSSLIVM</sequence>
<dbReference type="GO" id="GO:0008511">
    <property type="term" value="F:sodium:potassium:chloride symporter activity"/>
    <property type="evidence" value="ECO:0007669"/>
    <property type="project" value="TreeGrafter"/>
</dbReference>
<dbReference type="GO" id="GO:0055078">
    <property type="term" value="P:sodium ion homeostasis"/>
    <property type="evidence" value="ECO:0007669"/>
    <property type="project" value="TreeGrafter"/>
</dbReference>
<keyword evidence="4" id="KW-0472">Membrane</keyword>
<dbReference type="GO" id="GO:0006884">
    <property type="term" value="P:cell volume homeostasis"/>
    <property type="evidence" value="ECO:0007669"/>
    <property type="project" value="TreeGrafter"/>
</dbReference>
<dbReference type="InterPro" id="IPR018491">
    <property type="entry name" value="SLC12_C"/>
</dbReference>
<keyword evidence="3" id="KW-1133">Transmembrane helix</keyword>
<evidence type="ECO:0000313" key="6">
    <source>
        <dbReference type="Proteomes" id="UP000887577"/>
    </source>
</evidence>
<dbReference type="Proteomes" id="UP000887577">
    <property type="component" value="Unplaced"/>
</dbReference>
<dbReference type="GO" id="GO:0055064">
    <property type="term" value="P:chloride ion homeostasis"/>
    <property type="evidence" value="ECO:0007669"/>
    <property type="project" value="TreeGrafter"/>
</dbReference>
<keyword evidence="2" id="KW-0812">Transmembrane</keyword>
<evidence type="ECO:0000256" key="1">
    <source>
        <dbReference type="ARBA" id="ARBA00004141"/>
    </source>
</evidence>
<evidence type="ECO:0000259" key="5">
    <source>
        <dbReference type="Pfam" id="PF03522"/>
    </source>
</evidence>
<reference evidence="7" key="1">
    <citation type="submission" date="2022-11" db="UniProtKB">
        <authorList>
            <consortium name="WormBaseParasite"/>
        </authorList>
    </citation>
    <scope>IDENTIFICATION</scope>
</reference>
<dbReference type="GO" id="GO:1990573">
    <property type="term" value="P:potassium ion import across plasma membrane"/>
    <property type="evidence" value="ECO:0007669"/>
    <property type="project" value="TreeGrafter"/>
</dbReference>
<evidence type="ECO:0000256" key="4">
    <source>
        <dbReference type="ARBA" id="ARBA00023136"/>
    </source>
</evidence>